<organism evidence="1 2">
    <name type="scientific">Rothia santali</name>
    <dbReference type="NCBI Taxonomy" id="2949643"/>
    <lineage>
        <taxon>Bacteria</taxon>
        <taxon>Bacillati</taxon>
        <taxon>Actinomycetota</taxon>
        <taxon>Actinomycetes</taxon>
        <taxon>Micrococcales</taxon>
        <taxon>Micrococcaceae</taxon>
        <taxon>Rothia</taxon>
    </lineage>
</organism>
<dbReference type="EMBL" id="JANAFB010000042">
    <property type="protein sequence ID" value="MCP3426923.1"/>
    <property type="molecule type" value="Genomic_DNA"/>
</dbReference>
<dbReference type="Proteomes" id="UP001139502">
    <property type="component" value="Unassembled WGS sequence"/>
</dbReference>
<reference evidence="1" key="1">
    <citation type="submission" date="2022-06" db="EMBL/GenBank/DDBJ databases">
        <title>Rothia sp. isolated from sandalwood seedling.</title>
        <authorList>
            <person name="Tuikhar N."/>
            <person name="Kirdat K."/>
            <person name="Thorat V."/>
            <person name="Swetha P."/>
            <person name="Padma S."/>
            <person name="Sundararaj R."/>
            <person name="Yadav A."/>
        </authorList>
    </citation>
    <scope>NUCLEOTIDE SEQUENCE</scope>
    <source>
        <strain evidence="1">AR01</strain>
    </source>
</reference>
<evidence type="ECO:0000313" key="2">
    <source>
        <dbReference type="Proteomes" id="UP001139502"/>
    </source>
</evidence>
<sequence length="38" mass="4642">MTHRRRVWDASEYEKLPAYDRETIEQPTALFYCHQQDG</sequence>
<accession>A0A9X2KJ64</accession>
<protein>
    <submittedName>
        <fullName evidence="1">Uncharacterized protein</fullName>
    </submittedName>
</protein>
<proteinExistence type="predicted"/>
<keyword evidence="2" id="KW-1185">Reference proteome</keyword>
<evidence type="ECO:0000313" key="1">
    <source>
        <dbReference type="EMBL" id="MCP3426923.1"/>
    </source>
</evidence>
<gene>
    <name evidence="1" type="ORF">NBM05_13125</name>
</gene>
<dbReference type="AlphaFoldDB" id="A0A9X2KJ64"/>
<comment type="caution">
    <text evidence="1">The sequence shown here is derived from an EMBL/GenBank/DDBJ whole genome shotgun (WGS) entry which is preliminary data.</text>
</comment>
<name>A0A9X2KJ64_9MICC</name>